<evidence type="ECO:0000313" key="3">
    <source>
        <dbReference type="Proteomes" id="UP001201161"/>
    </source>
</evidence>
<comment type="caution">
    <text evidence="2">The sequence shown here is derived from an EMBL/GenBank/DDBJ whole genome shotgun (WGS) entry which is preliminary data.</text>
</comment>
<proteinExistence type="predicted"/>
<gene>
    <name evidence="2" type="ORF">L2K70_01825</name>
</gene>
<feature type="transmembrane region" description="Helical" evidence="1">
    <location>
        <begin position="256"/>
        <end position="282"/>
    </location>
</feature>
<feature type="transmembrane region" description="Helical" evidence="1">
    <location>
        <begin position="209"/>
        <end position="228"/>
    </location>
</feature>
<evidence type="ECO:0000256" key="1">
    <source>
        <dbReference type="SAM" id="Phobius"/>
    </source>
</evidence>
<evidence type="ECO:0008006" key="4">
    <source>
        <dbReference type="Google" id="ProtNLM"/>
    </source>
</evidence>
<organism evidence="2 3">
    <name type="scientific">Nocardioides potassii</name>
    <dbReference type="NCBI Taxonomy" id="2911371"/>
    <lineage>
        <taxon>Bacteria</taxon>
        <taxon>Bacillati</taxon>
        <taxon>Actinomycetota</taxon>
        <taxon>Actinomycetes</taxon>
        <taxon>Propionibacteriales</taxon>
        <taxon>Nocardioidaceae</taxon>
        <taxon>Nocardioides</taxon>
    </lineage>
</organism>
<feature type="transmembrane region" description="Helical" evidence="1">
    <location>
        <begin position="47"/>
        <end position="68"/>
    </location>
</feature>
<sequence length="286" mass="28846">MPDLTATRTPPATTTPTTAGTTAYRLTFARVLRSEWIRLVTTRSTRWTLLATGLVMVAIGLVAASVSGSGTSAQPGGPTPAFETSDPMATLMAGATPGFLLMVVLGVIVGAREYGTGLARTTYAAVPRRWPVVLGRMLVLAAAATVVVGLGALIAFVGGNAVLSASDAPTAGWGDDGVVRALIGNIGYLVGSAVIGVAVGTLTRSIGSGLGIVIGLGLVLPAFGTLLLPEDYQGVLDYLPSQAGMSFTALDAGSDYLSVGLGAAVFLVWVVGTGAAALVSVLRRDV</sequence>
<accession>A0ABS9H505</accession>
<feature type="transmembrane region" description="Helical" evidence="1">
    <location>
        <begin position="132"/>
        <end position="158"/>
    </location>
</feature>
<dbReference type="RefSeq" id="WP_236398155.1">
    <property type="nucleotide sequence ID" value="NZ_JAKJHZ010000003.1"/>
</dbReference>
<protein>
    <recommendedName>
        <fullName evidence="4">ABC transporter permease</fullName>
    </recommendedName>
</protein>
<dbReference type="EMBL" id="JAKJHZ010000003">
    <property type="protein sequence ID" value="MCF6376337.1"/>
    <property type="molecule type" value="Genomic_DNA"/>
</dbReference>
<keyword evidence="1" id="KW-0472">Membrane</keyword>
<keyword evidence="1" id="KW-0812">Transmembrane</keyword>
<feature type="transmembrane region" description="Helical" evidence="1">
    <location>
        <begin position="178"/>
        <end position="202"/>
    </location>
</feature>
<name>A0ABS9H505_9ACTN</name>
<keyword evidence="1" id="KW-1133">Transmembrane helix</keyword>
<evidence type="ECO:0000313" key="2">
    <source>
        <dbReference type="EMBL" id="MCF6376337.1"/>
    </source>
</evidence>
<dbReference type="Proteomes" id="UP001201161">
    <property type="component" value="Unassembled WGS sequence"/>
</dbReference>
<feature type="transmembrane region" description="Helical" evidence="1">
    <location>
        <begin position="88"/>
        <end position="111"/>
    </location>
</feature>
<reference evidence="2 3" key="1">
    <citation type="submission" date="2022-01" db="EMBL/GenBank/DDBJ databases">
        <title>Nocardioides sp. nov., an actinomycete isolated from mining soil.</title>
        <authorList>
            <person name="Liu L."/>
        </authorList>
    </citation>
    <scope>NUCLEOTIDE SEQUENCE [LARGE SCALE GENOMIC DNA]</scope>
    <source>
        <strain evidence="2 3">KLBMP 9356</strain>
    </source>
</reference>
<keyword evidence="3" id="KW-1185">Reference proteome</keyword>